<dbReference type="HAMAP" id="MF_00836">
    <property type="entry name" value="PhnN"/>
    <property type="match status" value="1"/>
</dbReference>
<feature type="binding site" evidence="6">
    <location>
        <begin position="14"/>
        <end position="21"/>
    </location>
    <ligand>
        <name>ATP</name>
        <dbReference type="ChEBI" id="CHEBI:30616"/>
    </ligand>
</feature>
<dbReference type="SMART" id="SM00072">
    <property type="entry name" value="GuKc"/>
    <property type="match status" value="1"/>
</dbReference>
<dbReference type="GO" id="GO:0033863">
    <property type="term" value="F:ribose 1,5-bisphosphate phosphokinase activity"/>
    <property type="evidence" value="ECO:0007669"/>
    <property type="project" value="UniProtKB-UniRule"/>
</dbReference>
<evidence type="ECO:0000313" key="9">
    <source>
        <dbReference type="Proteomes" id="UP000575083"/>
    </source>
</evidence>
<evidence type="ECO:0000256" key="5">
    <source>
        <dbReference type="ARBA" id="ARBA00022840"/>
    </source>
</evidence>
<keyword evidence="9" id="KW-1185">Reference proteome</keyword>
<keyword evidence="4 6" id="KW-0547">Nucleotide-binding</keyword>
<dbReference type="SUPFAM" id="SSF52540">
    <property type="entry name" value="P-loop containing nucleoside triphosphate hydrolases"/>
    <property type="match status" value="1"/>
</dbReference>
<evidence type="ECO:0000256" key="2">
    <source>
        <dbReference type="ARBA" id="ARBA00005069"/>
    </source>
</evidence>
<dbReference type="NCBIfam" id="TIGR02322">
    <property type="entry name" value="phosphon_PhnN"/>
    <property type="match status" value="1"/>
</dbReference>
<dbReference type="Gene3D" id="3.40.50.300">
    <property type="entry name" value="P-loop containing nucleotide triphosphate hydrolases"/>
    <property type="match status" value="1"/>
</dbReference>
<gene>
    <name evidence="6" type="primary">phnN</name>
    <name evidence="8" type="ORF">HNP48_003454</name>
</gene>
<keyword evidence="8" id="KW-0418">Kinase</keyword>
<dbReference type="GO" id="GO:0005524">
    <property type="term" value="F:ATP binding"/>
    <property type="evidence" value="ECO:0007669"/>
    <property type="project" value="UniProtKB-KW"/>
</dbReference>
<comment type="caution">
    <text evidence="8">The sequence shown here is derived from an EMBL/GenBank/DDBJ whole genome shotgun (WGS) entry which is preliminary data.</text>
</comment>
<name>A0A7X0PF24_9BURK</name>
<evidence type="ECO:0000313" key="8">
    <source>
        <dbReference type="EMBL" id="MBB6560778.1"/>
    </source>
</evidence>
<protein>
    <recommendedName>
        <fullName evidence="6">Ribose 1,5-bisphosphate phosphokinase PhnN</fullName>
        <ecNumber evidence="6">2.7.4.23</ecNumber>
    </recommendedName>
    <alternativeName>
        <fullName evidence="6">Ribose 1,5-bisphosphokinase</fullName>
    </alternativeName>
</protein>
<keyword evidence="5 6" id="KW-0067">ATP-binding</keyword>
<dbReference type="RefSeq" id="WP_184859137.1">
    <property type="nucleotide sequence ID" value="NZ_JACHLK010000006.1"/>
</dbReference>
<reference evidence="8 9" key="1">
    <citation type="submission" date="2020-08" db="EMBL/GenBank/DDBJ databases">
        <title>Functional genomics of gut bacteria from endangered species of beetles.</title>
        <authorList>
            <person name="Carlos-Shanley C."/>
        </authorList>
    </citation>
    <scope>NUCLEOTIDE SEQUENCE [LARGE SCALE GENOMIC DNA]</scope>
    <source>
        <strain evidence="8 9">S00198</strain>
    </source>
</reference>
<dbReference type="InterPro" id="IPR008144">
    <property type="entry name" value="Guanylate_kin-like_dom"/>
</dbReference>
<comment type="catalytic activity">
    <reaction evidence="1 6">
        <text>alpha-D-ribose 1,5-bisphosphate + ATP = 5-phospho-alpha-D-ribose 1-diphosphate + ADP</text>
        <dbReference type="Rhea" id="RHEA:20109"/>
        <dbReference type="ChEBI" id="CHEBI:30616"/>
        <dbReference type="ChEBI" id="CHEBI:58017"/>
        <dbReference type="ChEBI" id="CHEBI:68688"/>
        <dbReference type="ChEBI" id="CHEBI:456216"/>
        <dbReference type="EC" id="2.7.4.23"/>
    </reaction>
</comment>
<dbReference type="GO" id="GO:0019634">
    <property type="term" value="P:organic phosphonate metabolic process"/>
    <property type="evidence" value="ECO:0007669"/>
    <property type="project" value="UniProtKB-UniRule"/>
</dbReference>
<comment type="function">
    <text evidence="6">Catalyzes the phosphorylation of ribose 1,5-bisphosphate to 5-phospho-D-ribosyl alpha-1-diphosphate (PRPP).</text>
</comment>
<dbReference type="AlphaFoldDB" id="A0A7X0PF24"/>
<keyword evidence="3 6" id="KW-0808">Transferase</keyword>
<accession>A0A7X0PF24</accession>
<evidence type="ECO:0000256" key="1">
    <source>
        <dbReference type="ARBA" id="ARBA00000373"/>
    </source>
</evidence>
<evidence type="ECO:0000256" key="3">
    <source>
        <dbReference type="ARBA" id="ARBA00022679"/>
    </source>
</evidence>
<evidence type="ECO:0000256" key="4">
    <source>
        <dbReference type="ARBA" id="ARBA00022741"/>
    </source>
</evidence>
<organism evidence="8 9">
    <name type="scientific">Acidovorax soli</name>
    <dbReference type="NCBI Taxonomy" id="592050"/>
    <lineage>
        <taxon>Bacteria</taxon>
        <taxon>Pseudomonadati</taxon>
        <taxon>Pseudomonadota</taxon>
        <taxon>Betaproteobacteria</taxon>
        <taxon>Burkholderiales</taxon>
        <taxon>Comamonadaceae</taxon>
        <taxon>Acidovorax</taxon>
    </lineage>
</organism>
<sequence>MSGSAPGRLLYFMGPSGAGKDSLLDWLRQHLPAGLPVQWARRTISRPAVPGGELHESTTPGDHAALRAADAFALHWEANGLAYGVRHGELEPLARGRWLLVNGSRAYLPEALQRYPALVAVHITASPEVLRQRILSRGRESPEQAEQRVQRALQFQAPAGAAGIEVRNDTSLDAAGRQLLQALEQLPGWPNPVSAPAR</sequence>
<dbReference type="GO" id="GO:0006015">
    <property type="term" value="P:5-phosphoribose 1-diphosphate biosynthetic process"/>
    <property type="evidence" value="ECO:0007669"/>
    <property type="project" value="UniProtKB-UniRule"/>
</dbReference>
<dbReference type="InterPro" id="IPR008145">
    <property type="entry name" value="GK/Ca_channel_bsu"/>
</dbReference>
<dbReference type="EMBL" id="JACHLK010000006">
    <property type="protein sequence ID" value="MBB6560778.1"/>
    <property type="molecule type" value="Genomic_DNA"/>
</dbReference>
<evidence type="ECO:0000256" key="6">
    <source>
        <dbReference type="HAMAP-Rule" id="MF_00836"/>
    </source>
</evidence>
<dbReference type="EC" id="2.7.4.23" evidence="6"/>
<dbReference type="InterPro" id="IPR012699">
    <property type="entry name" value="PhnN"/>
</dbReference>
<evidence type="ECO:0000259" key="7">
    <source>
        <dbReference type="PROSITE" id="PS50052"/>
    </source>
</evidence>
<dbReference type="Proteomes" id="UP000575083">
    <property type="component" value="Unassembled WGS sequence"/>
</dbReference>
<dbReference type="UniPathway" id="UPA00087">
    <property type="reaction ID" value="UER00175"/>
</dbReference>
<dbReference type="PROSITE" id="PS50052">
    <property type="entry name" value="GUANYLATE_KINASE_2"/>
    <property type="match status" value="1"/>
</dbReference>
<proteinExistence type="inferred from homology"/>
<comment type="pathway">
    <text evidence="2 6">Metabolic intermediate biosynthesis; 5-phospho-alpha-D-ribose 1-diphosphate biosynthesis; 5-phospho-alpha-D-ribose 1-diphosphate from D-ribose 5-phosphate (route II): step 3/3.</text>
</comment>
<comment type="similarity">
    <text evidence="6">Belongs to the ribose 1,5-bisphosphokinase family.</text>
</comment>
<feature type="domain" description="Guanylate kinase-like" evidence="7">
    <location>
        <begin position="7"/>
        <end position="184"/>
    </location>
</feature>
<dbReference type="InterPro" id="IPR027417">
    <property type="entry name" value="P-loop_NTPase"/>
</dbReference>